<dbReference type="InterPro" id="IPR036249">
    <property type="entry name" value="Thioredoxin-like_sf"/>
</dbReference>
<dbReference type="CDD" id="cd02966">
    <property type="entry name" value="TlpA_like_family"/>
    <property type="match status" value="1"/>
</dbReference>
<dbReference type="SUPFAM" id="SSF52833">
    <property type="entry name" value="Thioredoxin-like"/>
    <property type="match status" value="1"/>
</dbReference>
<dbReference type="OrthoDB" id="616241at2"/>
<dbReference type="PROSITE" id="PS51352">
    <property type="entry name" value="THIOREDOXIN_2"/>
    <property type="match status" value="1"/>
</dbReference>
<dbReference type="InterPro" id="IPR050553">
    <property type="entry name" value="Thioredoxin_ResA/DsbE_sf"/>
</dbReference>
<sequence>MKYLLAVSCAIICFSGYSQLIKPGQWQGEIHYSDASIPFTFEVGYPTDEVPEITLINGKERRVISNSTIEGDSISIPLDPFDVEIRAKFSAMDMRGNYLKHYRNASRSFSAAFGKPRMMKKSVRPSPVIEERWAITFSPSSSGMSRGVGLFKQKGNVVSGTIMTEVSDYRYFEGILDGDSIKLSCFDGAHAFGFYGKWSPDAGWAGMMIYDDGYAEPWTATYDKEAELKDPFEMVEVEPGKEKPYYDLLGAGEGKDAIDPLKYDGQVLIIQLFGTWCPNSHDQTTYLVNWYEKNKARDVAILASSFEANYSQEYGLERLDDYKEMNGIPYDMVLGGRLSKTGAAMPFPFMKRIEAFPTLVILDKQGYVRYVHSYFNGPATGEYYQAFDRRFNEIVDQLLAE</sequence>
<evidence type="ECO:0000259" key="1">
    <source>
        <dbReference type="PROSITE" id="PS51352"/>
    </source>
</evidence>
<dbReference type="AlphaFoldDB" id="A0A239M7Q6"/>
<dbReference type="PANTHER" id="PTHR42852">
    <property type="entry name" value="THIOL:DISULFIDE INTERCHANGE PROTEIN DSBE"/>
    <property type="match status" value="1"/>
</dbReference>
<gene>
    <name evidence="2" type="ORF">SAMN05421640_3654</name>
</gene>
<feature type="domain" description="Thioredoxin" evidence="1">
    <location>
        <begin position="237"/>
        <end position="400"/>
    </location>
</feature>
<dbReference type="InterPro" id="IPR013766">
    <property type="entry name" value="Thioredoxin_domain"/>
</dbReference>
<dbReference type="Gene3D" id="3.40.30.10">
    <property type="entry name" value="Glutaredoxin"/>
    <property type="match status" value="1"/>
</dbReference>
<reference evidence="2 3" key="1">
    <citation type="submission" date="2017-06" db="EMBL/GenBank/DDBJ databases">
        <authorList>
            <person name="Kim H.J."/>
            <person name="Triplett B.A."/>
        </authorList>
    </citation>
    <scope>NUCLEOTIDE SEQUENCE [LARGE SCALE GENOMIC DNA]</scope>
    <source>
        <strain evidence="2 3">DSM 19307</strain>
    </source>
</reference>
<proteinExistence type="predicted"/>
<dbReference type="Proteomes" id="UP000198393">
    <property type="component" value="Unassembled WGS sequence"/>
</dbReference>
<organism evidence="2 3">
    <name type="scientific">Ekhidna lutea</name>
    <dbReference type="NCBI Taxonomy" id="447679"/>
    <lineage>
        <taxon>Bacteria</taxon>
        <taxon>Pseudomonadati</taxon>
        <taxon>Bacteroidota</taxon>
        <taxon>Cytophagia</taxon>
        <taxon>Cytophagales</taxon>
        <taxon>Reichenbachiellaceae</taxon>
        <taxon>Ekhidna</taxon>
    </lineage>
</organism>
<protein>
    <submittedName>
        <fullName evidence="2">AhpC/TSA family protein</fullName>
    </submittedName>
</protein>
<keyword evidence="3" id="KW-1185">Reference proteome</keyword>
<dbReference type="EMBL" id="FZPD01000007">
    <property type="protein sequence ID" value="SNT38074.1"/>
    <property type="molecule type" value="Genomic_DNA"/>
</dbReference>
<dbReference type="PANTHER" id="PTHR42852:SF13">
    <property type="entry name" value="PROTEIN DIPZ"/>
    <property type="match status" value="1"/>
</dbReference>
<evidence type="ECO:0000313" key="3">
    <source>
        <dbReference type="Proteomes" id="UP000198393"/>
    </source>
</evidence>
<evidence type="ECO:0000313" key="2">
    <source>
        <dbReference type="EMBL" id="SNT38074.1"/>
    </source>
</evidence>
<accession>A0A239M7Q6</accession>
<name>A0A239M7Q6_EKHLU</name>
<dbReference type="RefSeq" id="WP_089358326.1">
    <property type="nucleotide sequence ID" value="NZ_FZPD01000007.1"/>
</dbReference>